<dbReference type="SUPFAM" id="SSF55144">
    <property type="entry name" value="LigT-like"/>
    <property type="match status" value="1"/>
</dbReference>
<protein>
    <recommendedName>
        <fullName evidence="3">2'-5' RNA ligase</fullName>
    </recommendedName>
</protein>
<dbReference type="Pfam" id="PF13563">
    <property type="entry name" value="2_5_RNA_ligase2"/>
    <property type="match status" value="1"/>
</dbReference>
<dbReference type="Proteomes" id="UP000610966">
    <property type="component" value="Unassembled WGS sequence"/>
</dbReference>
<dbReference type="EMBL" id="BOOG01000056">
    <property type="protein sequence ID" value="GIH72635.1"/>
    <property type="molecule type" value="Genomic_DNA"/>
</dbReference>
<evidence type="ECO:0000313" key="1">
    <source>
        <dbReference type="EMBL" id="GIH72635.1"/>
    </source>
</evidence>
<gene>
    <name evidence="1" type="ORF">Mth01_48880</name>
</gene>
<dbReference type="InterPro" id="IPR009097">
    <property type="entry name" value="Cyclic_Pdiesterase"/>
</dbReference>
<reference evidence="1" key="1">
    <citation type="submission" date="2021-01" db="EMBL/GenBank/DDBJ databases">
        <title>Whole genome shotgun sequence of Sphaerimonospora thailandensis NBRC 107569.</title>
        <authorList>
            <person name="Komaki H."/>
            <person name="Tamura T."/>
        </authorList>
    </citation>
    <scope>NUCLEOTIDE SEQUENCE</scope>
    <source>
        <strain evidence="1">NBRC 107569</strain>
    </source>
</reference>
<sequence>MSPMPELMADRWAKREMLPPGQGRIYWHILLEDHPEVRAMASTAHERLAGIPGLDLTPHRWLHLTVLIAGLTNEISDEQMTAMVTEAGKLLAQVRPVTATLGRVLYHPEAVMLEARPAAALAPILEAAQTATRTALGRDGIPAHEPWTPHVTLAYSKAAQPAAPIIAALGRQLPTCEVTVGSIDLVVQDGPEYLWDWRPVAKVPIGSPS</sequence>
<proteinExistence type="predicted"/>
<accession>A0A8J3W1V7</accession>
<name>A0A8J3W1V7_9ACTN</name>
<organism evidence="1 2">
    <name type="scientific">Sphaerimonospora thailandensis</name>
    <dbReference type="NCBI Taxonomy" id="795644"/>
    <lineage>
        <taxon>Bacteria</taxon>
        <taxon>Bacillati</taxon>
        <taxon>Actinomycetota</taxon>
        <taxon>Actinomycetes</taxon>
        <taxon>Streptosporangiales</taxon>
        <taxon>Streptosporangiaceae</taxon>
        <taxon>Sphaerimonospora</taxon>
    </lineage>
</organism>
<dbReference type="AlphaFoldDB" id="A0A8J3W1V7"/>
<keyword evidence="2" id="KW-1185">Reference proteome</keyword>
<evidence type="ECO:0008006" key="3">
    <source>
        <dbReference type="Google" id="ProtNLM"/>
    </source>
</evidence>
<evidence type="ECO:0000313" key="2">
    <source>
        <dbReference type="Proteomes" id="UP000610966"/>
    </source>
</evidence>
<dbReference type="Gene3D" id="3.90.1140.10">
    <property type="entry name" value="Cyclic phosphodiesterase"/>
    <property type="match status" value="1"/>
</dbReference>
<comment type="caution">
    <text evidence="1">The sequence shown here is derived from an EMBL/GenBank/DDBJ whole genome shotgun (WGS) entry which is preliminary data.</text>
</comment>